<gene>
    <name evidence="2" type="ORF">C1SCF055_LOCUS29353</name>
</gene>
<reference evidence="2" key="1">
    <citation type="submission" date="2022-10" db="EMBL/GenBank/DDBJ databases">
        <authorList>
            <person name="Chen Y."/>
            <person name="Dougan E. K."/>
            <person name="Chan C."/>
            <person name="Rhodes N."/>
            <person name="Thang M."/>
        </authorList>
    </citation>
    <scope>NUCLEOTIDE SEQUENCE</scope>
</reference>
<keyword evidence="4" id="KW-1185">Reference proteome</keyword>
<reference evidence="3 4" key="2">
    <citation type="submission" date="2024-05" db="EMBL/GenBank/DDBJ databases">
        <authorList>
            <person name="Chen Y."/>
            <person name="Shah S."/>
            <person name="Dougan E. K."/>
            <person name="Thang M."/>
            <person name="Chan C."/>
        </authorList>
    </citation>
    <scope>NUCLEOTIDE SEQUENCE [LARGE SCALE GENOMIC DNA]</scope>
</reference>
<proteinExistence type="predicted"/>
<accession>A0A9P1G771</accession>
<dbReference type="Proteomes" id="UP001152797">
    <property type="component" value="Unassembled WGS sequence"/>
</dbReference>
<organism evidence="2">
    <name type="scientific">Cladocopium goreaui</name>
    <dbReference type="NCBI Taxonomy" id="2562237"/>
    <lineage>
        <taxon>Eukaryota</taxon>
        <taxon>Sar</taxon>
        <taxon>Alveolata</taxon>
        <taxon>Dinophyceae</taxon>
        <taxon>Suessiales</taxon>
        <taxon>Symbiodiniaceae</taxon>
        <taxon>Cladocopium</taxon>
    </lineage>
</organism>
<protein>
    <submittedName>
        <fullName evidence="3">Pentatricopeptide repeat-containing protein, chloroplastic</fullName>
    </submittedName>
</protein>
<evidence type="ECO:0000256" key="1">
    <source>
        <dbReference type="SAM" id="MobiDB-lite"/>
    </source>
</evidence>
<sequence length="206" mass="23177">MLHVACSEFKLNEAPRINLSKTEQDWATIVHGPESDSEMEEQNLLQPAGNGQPDDRADQEPEAEGGEGEGNSLLDLKQFANALRIPGMLHVSDNCLGHILQSCKCWPALLQGLRMVEVLLCRPLYRERFLYICVGEKRAAEDNLNKWSHSLKGLRWQAILEFTLALLPLERLLRQPGCMQSVKACSTRFFLLVLFSSRGLVVSRFG</sequence>
<dbReference type="AlphaFoldDB" id="A0A9P1G771"/>
<name>A0A9P1G771_9DINO</name>
<evidence type="ECO:0000313" key="2">
    <source>
        <dbReference type="EMBL" id="CAI4003489.1"/>
    </source>
</evidence>
<dbReference type="EMBL" id="CAMXCT020003277">
    <property type="protein sequence ID" value="CAL1156864.1"/>
    <property type="molecule type" value="Genomic_DNA"/>
</dbReference>
<feature type="region of interest" description="Disordered" evidence="1">
    <location>
        <begin position="31"/>
        <end position="71"/>
    </location>
</feature>
<evidence type="ECO:0000313" key="3">
    <source>
        <dbReference type="EMBL" id="CAL4790801.1"/>
    </source>
</evidence>
<dbReference type="EMBL" id="CAMXCT010003277">
    <property type="protein sequence ID" value="CAI4003489.1"/>
    <property type="molecule type" value="Genomic_DNA"/>
</dbReference>
<evidence type="ECO:0000313" key="4">
    <source>
        <dbReference type="Proteomes" id="UP001152797"/>
    </source>
</evidence>
<dbReference type="EMBL" id="CAMXCT030003277">
    <property type="protein sequence ID" value="CAL4790801.1"/>
    <property type="molecule type" value="Genomic_DNA"/>
</dbReference>
<comment type="caution">
    <text evidence="2">The sequence shown here is derived from an EMBL/GenBank/DDBJ whole genome shotgun (WGS) entry which is preliminary data.</text>
</comment>